<evidence type="ECO:0000313" key="3">
    <source>
        <dbReference type="EMBL" id="KAJ3597323.1"/>
    </source>
</evidence>
<evidence type="ECO:0000256" key="2">
    <source>
        <dbReference type="SAM" id="SignalP"/>
    </source>
</evidence>
<protein>
    <submittedName>
        <fullName evidence="3">Uncharacterized protein</fullName>
    </submittedName>
</protein>
<feature type="compositionally biased region" description="Low complexity" evidence="1">
    <location>
        <begin position="488"/>
        <end position="504"/>
    </location>
</feature>
<keyword evidence="2" id="KW-0732">Signal</keyword>
<evidence type="ECO:0000313" key="4">
    <source>
        <dbReference type="Proteomes" id="UP001148018"/>
    </source>
</evidence>
<feature type="signal peptide" evidence="2">
    <location>
        <begin position="1"/>
        <end position="18"/>
    </location>
</feature>
<comment type="caution">
    <text evidence="3">The sequence shown here is derived from an EMBL/GenBank/DDBJ whole genome shotgun (WGS) entry which is preliminary data.</text>
</comment>
<sequence>MRKMSVVVFGFLLAVALSTPVKVQEESETKFHGDDFHIQLPSKAVEITFRPNTAPRAADVVLMRGGVVVGVRAKLNLHGSHLVLDNVDETDEGVYTLKNPDTPEDIRRIRLIVRDCTNEDSVKYGDNYVIHLLGVTSPITLEYRHLAVEANMTSRPALVLMTSAGLSRDGYHGRITVSERHVSLSTATGADEGSYTIRDAEGNIKKKVCLNVQEHYYFEELPYDGVLKINLHSNSSLVRLYYSTTNHSKPTLLMDKGEIIAGLTDVDMENRLYMKGSVVVLEGLRASDAGQFKVIDVLGFPVAVIHLELEPYKLPMVFVAVKKRARRAAELEKIAENAGKEDEGEAFRQSTEVDIKGLEVSSKEVGVDNMETSDSGVGFNTTALPLDTDTDVADQILDSEAGSISVAPAAKPSPPAAAPAAAVTQPSAPPAVEIQPPPPTAKTAPEAKLDIPTFSEVKLSPAQSPEPRLGLSPGSKAKTPEPKPLPSPAKASSPMVPSAHATAAPPSPQPKLTPTPEPRAMPVAFPTVNGTPEPALGFQASPEPAPKVAPPKTPEVEMKAETPVAQGEDTTTIT</sequence>
<organism evidence="3 4">
    <name type="scientific">Muraenolepis orangiensis</name>
    <name type="common">Patagonian moray cod</name>
    <dbReference type="NCBI Taxonomy" id="630683"/>
    <lineage>
        <taxon>Eukaryota</taxon>
        <taxon>Metazoa</taxon>
        <taxon>Chordata</taxon>
        <taxon>Craniata</taxon>
        <taxon>Vertebrata</taxon>
        <taxon>Euteleostomi</taxon>
        <taxon>Actinopterygii</taxon>
        <taxon>Neopterygii</taxon>
        <taxon>Teleostei</taxon>
        <taxon>Neoteleostei</taxon>
        <taxon>Acanthomorphata</taxon>
        <taxon>Zeiogadaria</taxon>
        <taxon>Gadariae</taxon>
        <taxon>Gadiformes</taxon>
        <taxon>Muraenolepidoidei</taxon>
        <taxon>Muraenolepididae</taxon>
        <taxon>Muraenolepis</taxon>
    </lineage>
</organism>
<feature type="compositionally biased region" description="Low complexity" evidence="1">
    <location>
        <begin position="418"/>
        <end position="434"/>
    </location>
</feature>
<dbReference type="Proteomes" id="UP001148018">
    <property type="component" value="Unassembled WGS sequence"/>
</dbReference>
<keyword evidence="4" id="KW-1185">Reference proteome</keyword>
<name>A0A9Q0DZT6_9TELE</name>
<gene>
    <name evidence="3" type="ORF">NHX12_000851</name>
</gene>
<proteinExistence type="predicted"/>
<accession>A0A9Q0DZT6</accession>
<reference evidence="3" key="1">
    <citation type="submission" date="2022-07" db="EMBL/GenBank/DDBJ databases">
        <title>Chromosome-level genome of Muraenolepis orangiensis.</title>
        <authorList>
            <person name="Kim J."/>
        </authorList>
    </citation>
    <scope>NUCLEOTIDE SEQUENCE</scope>
    <source>
        <strain evidence="3">KU_S4_2022</strain>
        <tissue evidence="3">Muscle</tissue>
    </source>
</reference>
<feature type="chain" id="PRO_5040465531" evidence="2">
    <location>
        <begin position="19"/>
        <end position="574"/>
    </location>
</feature>
<dbReference type="EMBL" id="JANIIK010000109">
    <property type="protein sequence ID" value="KAJ3597323.1"/>
    <property type="molecule type" value="Genomic_DNA"/>
</dbReference>
<evidence type="ECO:0000256" key="1">
    <source>
        <dbReference type="SAM" id="MobiDB-lite"/>
    </source>
</evidence>
<feature type="compositionally biased region" description="Pro residues" evidence="1">
    <location>
        <begin position="505"/>
        <end position="519"/>
    </location>
</feature>
<feature type="region of interest" description="Disordered" evidence="1">
    <location>
        <begin position="406"/>
        <end position="574"/>
    </location>
</feature>
<dbReference type="AlphaFoldDB" id="A0A9Q0DZT6"/>
<dbReference type="OrthoDB" id="8871625at2759"/>
<feature type="compositionally biased region" description="Pro residues" evidence="1">
    <location>
        <begin position="543"/>
        <end position="553"/>
    </location>
</feature>